<feature type="compositionally biased region" description="Low complexity" evidence="18">
    <location>
        <begin position="1028"/>
        <end position="1040"/>
    </location>
</feature>
<evidence type="ECO:0000256" key="15">
    <source>
        <dbReference type="ARBA" id="ARBA00064578"/>
    </source>
</evidence>
<dbReference type="GO" id="GO:0003677">
    <property type="term" value="F:DNA binding"/>
    <property type="evidence" value="ECO:0007669"/>
    <property type="project" value="InterPro"/>
</dbReference>
<evidence type="ECO:0000256" key="10">
    <source>
        <dbReference type="ARBA" id="ARBA00022843"/>
    </source>
</evidence>
<feature type="domain" description="UBZ4-type" evidence="20">
    <location>
        <begin position="319"/>
        <end position="349"/>
    </location>
</feature>
<evidence type="ECO:0000256" key="2">
    <source>
        <dbReference type="ARBA" id="ARBA00006661"/>
    </source>
</evidence>
<dbReference type="GO" id="GO:0090656">
    <property type="term" value="P:t-circle formation"/>
    <property type="evidence" value="ECO:0007669"/>
    <property type="project" value="UniProtKB-ARBA"/>
</dbReference>
<name>A0A1S3ERU6_DIPOR</name>
<dbReference type="Gene3D" id="3.30.710.10">
    <property type="entry name" value="Potassium Channel Kv1.1, Chain A"/>
    <property type="match status" value="1"/>
</dbReference>
<protein>
    <recommendedName>
        <fullName evidence="14">Structure-specific endonuclease subunit SLX4</fullName>
    </recommendedName>
    <alternativeName>
        <fullName evidence="16">BTB/POZ domain-containing protein 12</fullName>
    </alternativeName>
</protein>
<feature type="region of interest" description="Disordered" evidence="18">
    <location>
        <begin position="600"/>
        <end position="619"/>
    </location>
</feature>
<dbReference type="GO" id="GO:0008270">
    <property type="term" value="F:zinc ion binding"/>
    <property type="evidence" value="ECO:0007669"/>
    <property type="project" value="UniProtKB-KW"/>
</dbReference>
<dbReference type="GO" id="GO:0006281">
    <property type="term" value="P:DNA repair"/>
    <property type="evidence" value="ECO:0007669"/>
    <property type="project" value="UniProtKB-KW"/>
</dbReference>
<keyword evidence="9" id="KW-0862">Zinc</keyword>
<dbReference type="SMART" id="SM00225">
    <property type="entry name" value="BTB"/>
    <property type="match status" value="1"/>
</dbReference>
<feature type="compositionally biased region" description="Acidic residues" evidence="18">
    <location>
        <begin position="1361"/>
        <end position="1370"/>
    </location>
</feature>
<keyword evidence="3" id="KW-1017">Isopeptide bond</keyword>
<feature type="compositionally biased region" description="Basic and acidic residues" evidence="18">
    <location>
        <begin position="899"/>
        <end position="918"/>
    </location>
</feature>
<feature type="region of interest" description="Disordered" evidence="18">
    <location>
        <begin position="1568"/>
        <end position="1708"/>
    </location>
</feature>
<keyword evidence="22" id="KW-0255">Endonuclease</keyword>
<keyword evidence="10" id="KW-0832">Ubl conjugation</keyword>
<dbReference type="PROSITE" id="PS51908">
    <property type="entry name" value="ZF_UBZ4"/>
    <property type="match status" value="1"/>
</dbReference>
<reference evidence="22" key="1">
    <citation type="submission" date="2025-08" db="UniProtKB">
        <authorList>
            <consortium name="RefSeq"/>
        </authorList>
    </citation>
    <scope>IDENTIFICATION</scope>
    <source>
        <tissue evidence="22">Kidney</tissue>
    </source>
</reference>
<feature type="region of interest" description="Disordered" evidence="18">
    <location>
        <begin position="113"/>
        <end position="189"/>
    </location>
</feature>
<organism evidence="21 22">
    <name type="scientific">Dipodomys ordii</name>
    <name type="common">Ord's kangaroo rat</name>
    <dbReference type="NCBI Taxonomy" id="10020"/>
    <lineage>
        <taxon>Eukaryota</taxon>
        <taxon>Metazoa</taxon>
        <taxon>Chordata</taxon>
        <taxon>Craniata</taxon>
        <taxon>Vertebrata</taxon>
        <taxon>Euteleostomi</taxon>
        <taxon>Mammalia</taxon>
        <taxon>Eutheria</taxon>
        <taxon>Euarchontoglires</taxon>
        <taxon>Glires</taxon>
        <taxon>Rodentia</taxon>
        <taxon>Castorimorpha</taxon>
        <taxon>Heteromyidae</taxon>
        <taxon>Dipodomyinae</taxon>
        <taxon>Dipodomys</taxon>
    </lineage>
</organism>
<dbReference type="STRING" id="10020.ENSDORP00000021305"/>
<keyword evidence="12 17" id="KW-0234">DNA repair</keyword>
<evidence type="ECO:0000259" key="20">
    <source>
        <dbReference type="PROSITE" id="PS51908"/>
    </source>
</evidence>
<dbReference type="Proteomes" id="UP000081671">
    <property type="component" value="Unplaced"/>
</dbReference>
<dbReference type="GO" id="GO:0004519">
    <property type="term" value="F:endonuclease activity"/>
    <property type="evidence" value="ECO:0007669"/>
    <property type="project" value="UniProtKB-KW"/>
</dbReference>
<comment type="subunit">
    <text evidence="15">Forms a heterodimer with SLX1A/GIYD1. Interacts with ERCC4/XPF; catalytic subunit of the ERCC4-ERCC1 endonuclease. Interacts with MUS81; catalytic subunit of the MUS81-EME1 endonuclease. Interacts with MSH2; component of the MSH2-MSH3 mismatch repair complex. Interacts with TERF2-TERF2IP. Interacts with PLK1 and SLX4IP.</text>
</comment>
<dbReference type="InterPro" id="IPR000210">
    <property type="entry name" value="BTB/POZ_dom"/>
</dbReference>
<evidence type="ECO:0000259" key="19">
    <source>
        <dbReference type="PROSITE" id="PS50097"/>
    </source>
</evidence>
<dbReference type="FunFam" id="3.30.710.10:FF:000116">
    <property type="entry name" value="SLX4 structure-specific endonuclease subunit"/>
    <property type="match status" value="1"/>
</dbReference>
<evidence type="ECO:0000256" key="11">
    <source>
        <dbReference type="ARBA" id="ARBA00023172"/>
    </source>
</evidence>
<evidence type="ECO:0000256" key="6">
    <source>
        <dbReference type="ARBA" id="ARBA00022737"/>
    </source>
</evidence>
<evidence type="ECO:0000256" key="7">
    <source>
        <dbReference type="ARBA" id="ARBA00022763"/>
    </source>
</evidence>
<dbReference type="InParanoid" id="A0A1S3ERU6"/>
<keyword evidence="5" id="KW-0479">Metal-binding</keyword>
<evidence type="ECO:0000313" key="21">
    <source>
        <dbReference type="Proteomes" id="UP000081671"/>
    </source>
</evidence>
<dbReference type="FunCoup" id="A0A1S3ERU6">
    <property type="interactions" value="1702"/>
</dbReference>
<dbReference type="SUPFAM" id="SSF54695">
    <property type="entry name" value="POZ domain"/>
    <property type="match status" value="1"/>
</dbReference>
<evidence type="ECO:0000256" key="12">
    <source>
        <dbReference type="ARBA" id="ARBA00023204"/>
    </source>
</evidence>
<dbReference type="CTD" id="84464"/>
<feature type="compositionally biased region" description="Polar residues" evidence="18">
    <location>
        <begin position="1604"/>
        <end position="1623"/>
    </location>
</feature>
<dbReference type="PANTHER" id="PTHR21541:SF3">
    <property type="entry name" value="STRUCTURE-SPECIFIC ENDONUCLEASE SUBUNIT SLX4"/>
    <property type="match status" value="1"/>
</dbReference>
<keyword evidence="8 17" id="KW-0863">Zinc-finger</keyword>
<keyword evidence="22" id="KW-0540">Nuclease</keyword>
<evidence type="ECO:0000256" key="8">
    <source>
        <dbReference type="ARBA" id="ARBA00022771"/>
    </source>
</evidence>
<keyword evidence="6" id="KW-0677">Repeat</keyword>
<keyword evidence="13" id="KW-0539">Nucleus</keyword>
<dbReference type="GO" id="GO:0032206">
    <property type="term" value="P:positive regulation of telomere maintenance"/>
    <property type="evidence" value="ECO:0007669"/>
    <property type="project" value="UniProtKB-ARBA"/>
</dbReference>
<feature type="region of interest" description="Disordered" evidence="18">
    <location>
        <begin position="984"/>
        <end position="1313"/>
    </location>
</feature>
<dbReference type="GO" id="GO:0006260">
    <property type="term" value="P:DNA replication"/>
    <property type="evidence" value="ECO:0007669"/>
    <property type="project" value="InterPro"/>
</dbReference>
<evidence type="ECO:0000256" key="18">
    <source>
        <dbReference type="SAM" id="MobiDB-lite"/>
    </source>
</evidence>
<dbReference type="GeneID" id="105981877"/>
<keyword evidence="22" id="KW-0378">Hydrolase</keyword>
<evidence type="ECO:0000256" key="1">
    <source>
        <dbReference type="ARBA" id="ARBA00004123"/>
    </source>
</evidence>
<dbReference type="InterPro" id="IPR018574">
    <property type="entry name" value="Structure-sp_endonuc_su_Slx4"/>
</dbReference>
<dbReference type="GO" id="GO:0033557">
    <property type="term" value="C:Slx1-Slx4 complex"/>
    <property type="evidence" value="ECO:0007669"/>
    <property type="project" value="InterPro"/>
</dbReference>
<evidence type="ECO:0000256" key="17">
    <source>
        <dbReference type="PROSITE-ProRule" id="PRU01256"/>
    </source>
</evidence>
<gene>
    <name evidence="22" type="primary">Slx4</name>
</gene>
<dbReference type="RefSeq" id="XP_012866680.1">
    <property type="nucleotide sequence ID" value="XM_013011226.1"/>
</dbReference>
<feature type="domain" description="BTB" evidence="19">
    <location>
        <begin position="695"/>
        <end position="768"/>
    </location>
</feature>
<feature type="region of interest" description="Disordered" evidence="18">
    <location>
        <begin position="1361"/>
        <end position="1531"/>
    </location>
</feature>
<dbReference type="Pfam" id="PF00651">
    <property type="entry name" value="BTB"/>
    <property type="match status" value="1"/>
</dbReference>
<keyword evidence="7 17" id="KW-0227">DNA damage</keyword>
<accession>A0A1S3ERU6</accession>
<feature type="region of interest" description="Disordered" evidence="18">
    <location>
        <begin position="402"/>
        <end position="442"/>
    </location>
</feature>
<feature type="region of interest" description="Disordered" evidence="18">
    <location>
        <begin position="872"/>
        <end position="971"/>
    </location>
</feature>
<keyword evidence="4" id="KW-0597">Phosphoprotein</keyword>
<feature type="compositionally biased region" description="Polar residues" evidence="18">
    <location>
        <begin position="157"/>
        <end position="174"/>
    </location>
</feature>
<evidence type="ECO:0000313" key="22">
    <source>
        <dbReference type="RefSeq" id="XP_012866680.1"/>
    </source>
</evidence>
<comment type="subcellular location">
    <subcellularLocation>
        <location evidence="1">Nucleus</location>
    </subcellularLocation>
</comment>
<evidence type="ECO:0000256" key="14">
    <source>
        <dbReference type="ARBA" id="ARBA00029496"/>
    </source>
</evidence>
<feature type="compositionally biased region" description="Basic and acidic residues" evidence="18">
    <location>
        <begin position="872"/>
        <end position="889"/>
    </location>
</feature>
<dbReference type="PANTHER" id="PTHR21541">
    <property type="entry name" value="BTB POZ DOMAIN CONTAINING 12"/>
    <property type="match status" value="1"/>
</dbReference>
<dbReference type="InterPro" id="IPR011333">
    <property type="entry name" value="SKP1/BTB/POZ_sf"/>
</dbReference>
<evidence type="ECO:0000256" key="5">
    <source>
        <dbReference type="ARBA" id="ARBA00022723"/>
    </source>
</evidence>
<sequence>MEIWENHLNATFIHILAQRQLLDNKILFSYEPLSCAHFSGWVRSRGTSGGGSSARLSTGLVSWLWICSKIGPRSPKDQSEGLKTGQMMDESDDDFKELCASFFQRVKKNGTKEVFAEKKPQKTSNSTQIRNKLKKTKQPTTKKTFQGIVEKKPPPHSQATRTEQQGAIKSQESEPTPAVNGEDDVLAPAPDFPVLSEKAQNIWTESAPDGDSQPAASCLTAARPGPSRCRAAELAVQRMQQFKRVDPERLSHASEENILGAALEEEGPESPYEEVVAGNGFEPRLPATDSDAAVALALQQQLGREGTSVFDDGLEEKGLFFCQMCHKNLSTMTVTRREQHVNRCLDEAEGIQKSSAPQIPECPICGKPFLSPKSRASHLKQCAVRMEVGPQLLLQAVRLQAAEPRAGSNPPAPSFDYTGGLKRKRATNKEPQKRQKVKPEHLSEDMLMAMALSRSEMEQSPAVPTLTLESAFSEQIRLGAEKKSRKKRVLLSPPQLLVQDSETTGRQIEDRVAQLLAEELELTSTPPLPASRIIKKKLEKAGWCLQLPEGKQNFLWEGSALTRGWAAESFYTDGLMPLIVPQQPAGEPELELVLSEQPPALQSSPAVSPGCQPPSASQREHQALQDLMDLAKEGLSASPLPISSEGLDVMPSQLPLTGFVLSPKEKPLERSSLASHSLGLLVSDFGTMVNNPHLSDVQFQTDSGDTLYAHKFVLYARCPLLIQYVNREGFSAVEDGDQTQRVLLSSVRAEAVCAFLQYLYAADLDLPSHLAPDLHTLALRFGVSDLAYLCEQVPVVTDMECEQQEKEDENCESRAENFQELLRSVWGDEEEEAETLLKFEDHKEDREKVNEAEMEEIYEFAATQRKLLQEEKARDKDRDEGQLGEDGHGTKPAQLGGQGDEKLEKPEQAESVWPEKAEIPASWENSKHPLLLQDQCSDQVEKAETQEQEATMETPSAGCRAGSKDGSPVHPITVHDYEQLLASTQDEFFELSPTPSSHNEHNDTVEESGTDTVCPPTPQQPLCGGLKQSPGSGHPSQSQPHLRHTGNTPLPAPHAHSGVSLMASPRSPSPVKPSKRKRDNSYLTVLKEPGHQRGKRPSSTLKGKNKSIHISPENSQPIDLTQSKCDNLSSRPQSPPSHVNKEDEVILLLDSDEELELEHTKTKSVSNDPPGGNVLEVSLKSSELFSAIDVDADQEDSPSPLGRGAGLQPEEGDSQPDRQVMVGGRGSPELFCDQDSSPEEDATIDTSWLVPATPLAGRSRDCSSQTQITSLRMRPSADKKARRLSKTSTKHRPGPETAQFSVTRPHMSPVSCPYSRRHRLSLLAPSPVPRSCPDFTRQYQKHSPPGLGLPNEIAVSEVVEVGDSEDEEEVVVASHPADGSPLQDSDPPAPAGDYSWHVEPLSPIPIDHLNLERTGPLSTSSPRRRAQEALDSGGRLSPGFPDTSLNRGSVAGQEALPARPPRASTPGSSRLSFLNPALWDDWDEEENSPEAPFAAQTPNAQTQKPARPETPSADQKNLPPKVPITPMPQYSIMETPVLKKELDRFGVRPLPKRQMVLKLKEIFQYTHQTLESESEDEIQPSQVPPEVPSSQTLTTDTDKPSSARGHTQLTASLSPGTQRSKGPTKTKGPQPCVLQPGESIPLLSRSPARGPPPASPGPAGDTQFLGSQESVATSVDSSDSSFSSQSSSCEFGATLESAGEGEELSASQAAIQTADMEAALRRYVRSRPDLYQKVLKYQPLELAELQAELKRDGIHIATTKLLDILDTQCITFTTAAARKEKLKKRGQQRMGRKRKERN</sequence>
<feature type="compositionally biased region" description="Low complexity" evidence="18">
    <location>
        <begin position="1670"/>
        <end position="1708"/>
    </location>
</feature>
<keyword evidence="21" id="KW-1185">Reference proteome</keyword>
<dbReference type="Pfam" id="PF09494">
    <property type="entry name" value="Slx4"/>
    <property type="match status" value="1"/>
</dbReference>
<feature type="compositionally biased region" description="Basic residues" evidence="18">
    <location>
        <begin position="1280"/>
        <end position="1292"/>
    </location>
</feature>
<evidence type="ECO:0000256" key="3">
    <source>
        <dbReference type="ARBA" id="ARBA00022499"/>
    </source>
</evidence>
<evidence type="ECO:0000256" key="9">
    <source>
        <dbReference type="ARBA" id="ARBA00022833"/>
    </source>
</evidence>
<evidence type="ECO:0000256" key="4">
    <source>
        <dbReference type="ARBA" id="ARBA00022553"/>
    </source>
</evidence>
<feature type="compositionally biased region" description="Polar residues" evidence="18">
    <location>
        <begin position="1112"/>
        <end position="1132"/>
    </location>
</feature>
<comment type="similarity">
    <text evidence="2">Belongs to the SLX4 family.</text>
</comment>
<proteinExistence type="inferred from homology"/>
<evidence type="ECO:0000256" key="13">
    <source>
        <dbReference type="ARBA" id="ARBA00023242"/>
    </source>
</evidence>
<dbReference type="InterPro" id="IPR006642">
    <property type="entry name" value="Rad18_UBZ4"/>
</dbReference>
<dbReference type="CDD" id="cd22999">
    <property type="entry name" value="SAP_SLX4"/>
    <property type="match status" value="1"/>
</dbReference>
<feature type="compositionally biased region" description="Basic and acidic residues" evidence="18">
    <location>
        <begin position="427"/>
        <end position="442"/>
    </location>
</feature>
<dbReference type="PROSITE" id="PS50097">
    <property type="entry name" value="BTB"/>
    <property type="match status" value="1"/>
</dbReference>
<evidence type="ECO:0000256" key="16">
    <source>
        <dbReference type="ARBA" id="ARBA00076095"/>
    </source>
</evidence>
<keyword evidence="11" id="KW-0233">DNA recombination</keyword>
<dbReference type="GO" id="GO:0000712">
    <property type="term" value="P:resolution of meiotic recombination intermediates"/>
    <property type="evidence" value="ECO:0007669"/>
    <property type="project" value="TreeGrafter"/>
</dbReference>
<dbReference type="KEGG" id="dord:105981877"/>
<dbReference type="OrthoDB" id="5576441at2759"/>